<evidence type="ECO:0000313" key="1">
    <source>
        <dbReference type="EMBL" id="AGC55714.1"/>
    </source>
</evidence>
<reference evidence="1 2" key="1">
    <citation type="submission" date="2013-01" db="EMBL/GenBank/DDBJ databases">
        <title>Large myovirus of Bacillus.</title>
        <authorList>
            <person name="Klumpp J."/>
            <person name="Beyer W."/>
            <person name="Loessner M.J."/>
        </authorList>
    </citation>
    <scope>NUCLEOTIDE SEQUENCE [LARGE SCALE GENOMIC DNA]</scope>
</reference>
<accession>L7UXL5</accession>
<dbReference type="Proteomes" id="UP000005445">
    <property type="component" value="Segment"/>
</dbReference>
<dbReference type="OrthoDB" id="27457at10239"/>
<dbReference type="EMBL" id="HM144387">
    <property type="protein sequence ID" value="AGC55714.1"/>
    <property type="molecule type" value="Genomic_DNA"/>
</dbReference>
<name>L7UXL5_9CAUD</name>
<organism evidence="1 2">
    <name type="scientific">Bacillus phage W.Ph</name>
    <dbReference type="NCBI Taxonomy" id="764595"/>
    <lineage>
        <taxon>Viruses</taxon>
        <taxon>Duplodnaviria</taxon>
        <taxon>Heunggongvirae</taxon>
        <taxon>Uroviricota</taxon>
        <taxon>Caudoviricetes</taxon>
        <taxon>Herelleviridae</taxon>
        <taxon>Bastillevirinae</taxon>
        <taxon>Wphvirus</taxon>
        <taxon>Wphvirus WPh</taxon>
    </lineage>
</organism>
<evidence type="ECO:0000313" key="2">
    <source>
        <dbReference type="Proteomes" id="UP000005445"/>
    </source>
</evidence>
<dbReference type="RefSeq" id="YP_007366642.1">
    <property type="nucleotide sequence ID" value="NC_016563.1"/>
</dbReference>
<keyword evidence="2" id="KW-1185">Reference proteome</keyword>
<dbReference type="KEGG" id="vg:14564340"/>
<protein>
    <submittedName>
        <fullName evidence="1">Gp247.1</fullName>
    </submittedName>
</protein>
<sequence>MNNVQLLINELKDMQVLYDKGFMNATEFDRIKTVIQQEISMEENK</sequence>
<dbReference type="GeneID" id="14564340"/>
<proteinExistence type="predicted"/>